<organism evidence="2 3">
    <name type="scientific">Streptococcus gordonii</name>
    <dbReference type="NCBI Taxonomy" id="1302"/>
    <lineage>
        <taxon>Bacteria</taxon>
        <taxon>Bacillati</taxon>
        <taxon>Bacillota</taxon>
        <taxon>Bacilli</taxon>
        <taxon>Lactobacillales</taxon>
        <taxon>Streptococcaceae</taxon>
        <taxon>Streptococcus</taxon>
    </lineage>
</organism>
<proteinExistence type="predicted"/>
<dbReference type="EMBL" id="LQRC01000217">
    <property type="protein sequence ID" value="KXT70369.1"/>
    <property type="molecule type" value="Genomic_DNA"/>
</dbReference>
<keyword evidence="1" id="KW-0812">Transmembrane</keyword>
<dbReference type="InterPro" id="IPR023991">
    <property type="entry name" value="Bacteriocin_IIb_lactobn/cerein"/>
</dbReference>
<reference evidence="2 3" key="1">
    <citation type="submission" date="2016-01" db="EMBL/GenBank/DDBJ databases">
        <title>Highly variable Streptococcus oralis are common among viridans streptococci isolated from primates.</title>
        <authorList>
            <person name="Denapaite D."/>
            <person name="Rieger M."/>
            <person name="Koendgen S."/>
            <person name="Brueckner R."/>
            <person name="Ochigava I."/>
            <person name="Kappeler P."/>
            <person name="Maetz-Rensing K."/>
            <person name="Leendertz F."/>
            <person name="Hakenbeck R."/>
        </authorList>
    </citation>
    <scope>NUCLEOTIDE SEQUENCE [LARGE SCALE GENOMIC DNA]</scope>
    <source>
        <strain evidence="2 3">DD07</strain>
    </source>
</reference>
<evidence type="ECO:0000313" key="3">
    <source>
        <dbReference type="Proteomes" id="UP000070096"/>
    </source>
</evidence>
<keyword evidence="1" id="KW-0472">Membrane</keyword>
<name>A0A139N2V4_STRGN</name>
<evidence type="ECO:0000313" key="2">
    <source>
        <dbReference type="EMBL" id="KXT70369.1"/>
    </source>
</evidence>
<protein>
    <recommendedName>
        <fullName evidence="4">Class IIb bacteriocin, lactobin A/cerein 7B family</fullName>
    </recommendedName>
</protein>
<dbReference type="PATRIC" id="fig|1302.21.peg.1711"/>
<gene>
    <name evidence="2" type="ORF">SGODD07_01534</name>
</gene>
<dbReference type="AlphaFoldDB" id="A0A139N2V4"/>
<feature type="transmembrane region" description="Helical" evidence="1">
    <location>
        <begin position="29"/>
        <end position="51"/>
    </location>
</feature>
<accession>A0A139N2V4</accession>
<evidence type="ECO:0000256" key="1">
    <source>
        <dbReference type="SAM" id="Phobius"/>
    </source>
</evidence>
<evidence type="ECO:0008006" key="4">
    <source>
        <dbReference type="Google" id="ProtNLM"/>
    </source>
</evidence>
<dbReference type="RefSeq" id="WP_061411872.1">
    <property type="nucleotide sequence ID" value="NZ_JAKNFD010000005.1"/>
</dbReference>
<sequence length="57" mass="6088">MENMTTIENHYLALTEDELMNVEGGVIPVAIWAIWGAATAAGFTGGIAVGLNRVNRK</sequence>
<dbReference type="NCBIfam" id="TIGR03949">
    <property type="entry name" value="bact_IIb_cerein"/>
    <property type="match status" value="1"/>
</dbReference>
<comment type="caution">
    <text evidence="2">The sequence shown here is derived from an EMBL/GenBank/DDBJ whole genome shotgun (WGS) entry which is preliminary data.</text>
</comment>
<keyword evidence="1" id="KW-1133">Transmembrane helix</keyword>
<dbReference type="Proteomes" id="UP000070096">
    <property type="component" value="Unassembled WGS sequence"/>
</dbReference>